<feature type="non-terminal residue" evidence="1">
    <location>
        <position position="80"/>
    </location>
</feature>
<accession>A0ACC3D8V0</accession>
<sequence length="80" mass="8470">MQKFMNKVAGSSSLATGTPTMPAFDPPLGPIFAQCRPEPVTLQMKEKVLSLSGDDFTVQTVSGVNICKVKGKVISISGKK</sequence>
<keyword evidence="2" id="KW-1185">Reference proteome</keyword>
<dbReference type="Proteomes" id="UP001186974">
    <property type="component" value="Unassembled WGS sequence"/>
</dbReference>
<gene>
    <name evidence="1" type="ORF">LTS18_014633</name>
</gene>
<comment type="caution">
    <text evidence="1">The sequence shown here is derived from an EMBL/GenBank/DDBJ whole genome shotgun (WGS) entry which is preliminary data.</text>
</comment>
<reference evidence="1" key="1">
    <citation type="submission" date="2024-09" db="EMBL/GenBank/DDBJ databases">
        <title>Black Yeasts Isolated from many extreme environments.</title>
        <authorList>
            <person name="Coleine C."/>
            <person name="Stajich J.E."/>
            <person name="Selbmann L."/>
        </authorList>
    </citation>
    <scope>NUCLEOTIDE SEQUENCE</scope>
    <source>
        <strain evidence="1">CCFEE 5737</strain>
    </source>
</reference>
<name>A0ACC3D8V0_9PEZI</name>
<proteinExistence type="predicted"/>
<evidence type="ECO:0000313" key="1">
    <source>
        <dbReference type="EMBL" id="KAK3063551.1"/>
    </source>
</evidence>
<evidence type="ECO:0000313" key="2">
    <source>
        <dbReference type="Proteomes" id="UP001186974"/>
    </source>
</evidence>
<protein>
    <submittedName>
        <fullName evidence="1">Uncharacterized protein</fullName>
    </submittedName>
</protein>
<organism evidence="1 2">
    <name type="scientific">Coniosporium uncinatum</name>
    <dbReference type="NCBI Taxonomy" id="93489"/>
    <lineage>
        <taxon>Eukaryota</taxon>
        <taxon>Fungi</taxon>
        <taxon>Dikarya</taxon>
        <taxon>Ascomycota</taxon>
        <taxon>Pezizomycotina</taxon>
        <taxon>Dothideomycetes</taxon>
        <taxon>Dothideomycetes incertae sedis</taxon>
        <taxon>Coniosporium</taxon>
    </lineage>
</organism>
<dbReference type="EMBL" id="JAWDJW010006806">
    <property type="protein sequence ID" value="KAK3063551.1"/>
    <property type="molecule type" value="Genomic_DNA"/>
</dbReference>